<dbReference type="PROSITE" id="PS50893">
    <property type="entry name" value="ABC_TRANSPORTER_2"/>
    <property type="match status" value="1"/>
</dbReference>
<dbReference type="InterPro" id="IPR050763">
    <property type="entry name" value="ABC_transporter_ATP-binding"/>
</dbReference>
<dbReference type="InterPro" id="IPR017871">
    <property type="entry name" value="ABC_transporter-like_CS"/>
</dbReference>
<accession>A0ABS4H3A3</accession>
<comment type="caution">
    <text evidence="5">The sequence shown here is derived from an EMBL/GenBank/DDBJ whole genome shotgun (WGS) entry which is preliminary data.</text>
</comment>
<evidence type="ECO:0000259" key="4">
    <source>
        <dbReference type="PROSITE" id="PS50893"/>
    </source>
</evidence>
<dbReference type="CDD" id="cd03230">
    <property type="entry name" value="ABC_DR_subfamily_A"/>
    <property type="match status" value="1"/>
</dbReference>
<organism evidence="5 6">
    <name type="scientific">Paenibacillus sediminis</name>
    <dbReference type="NCBI Taxonomy" id="664909"/>
    <lineage>
        <taxon>Bacteria</taxon>
        <taxon>Bacillati</taxon>
        <taxon>Bacillota</taxon>
        <taxon>Bacilli</taxon>
        <taxon>Bacillales</taxon>
        <taxon>Paenibacillaceae</taxon>
        <taxon>Paenibacillus</taxon>
    </lineage>
</organism>
<gene>
    <name evidence="5" type="ORF">J2Z20_001888</name>
</gene>
<dbReference type="PANTHER" id="PTHR42711:SF17">
    <property type="entry name" value="ABC TRANSPORTER ATP-BINDING PROTEIN"/>
    <property type="match status" value="1"/>
</dbReference>
<proteinExistence type="predicted"/>
<evidence type="ECO:0000313" key="5">
    <source>
        <dbReference type="EMBL" id="MBP1937006.1"/>
    </source>
</evidence>
<keyword evidence="2" id="KW-0547">Nucleotide-binding</keyword>
<dbReference type="Gene3D" id="3.40.50.300">
    <property type="entry name" value="P-loop containing nucleotide triphosphate hydrolases"/>
    <property type="match status" value="1"/>
</dbReference>
<name>A0ABS4H3A3_9BACL</name>
<evidence type="ECO:0000256" key="3">
    <source>
        <dbReference type="ARBA" id="ARBA00022840"/>
    </source>
</evidence>
<keyword evidence="3 5" id="KW-0067">ATP-binding</keyword>
<dbReference type="EMBL" id="JAGGKP010000003">
    <property type="protein sequence ID" value="MBP1937006.1"/>
    <property type="molecule type" value="Genomic_DNA"/>
</dbReference>
<keyword evidence="1" id="KW-0813">Transport</keyword>
<dbReference type="SMART" id="SM00382">
    <property type="entry name" value="AAA"/>
    <property type="match status" value="1"/>
</dbReference>
<dbReference type="PANTHER" id="PTHR42711">
    <property type="entry name" value="ABC TRANSPORTER ATP-BINDING PROTEIN"/>
    <property type="match status" value="1"/>
</dbReference>
<dbReference type="Proteomes" id="UP001519273">
    <property type="component" value="Unassembled WGS sequence"/>
</dbReference>
<evidence type="ECO:0000256" key="2">
    <source>
        <dbReference type="ARBA" id="ARBA00022741"/>
    </source>
</evidence>
<keyword evidence="6" id="KW-1185">Reference proteome</keyword>
<evidence type="ECO:0000256" key="1">
    <source>
        <dbReference type="ARBA" id="ARBA00022448"/>
    </source>
</evidence>
<dbReference type="RefSeq" id="WP_209848614.1">
    <property type="nucleotide sequence ID" value="NZ_CBCRVE010000006.1"/>
</dbReference>
<evidence type="ECO:0000313" key="6">
    <source>
        <dbReference type="Proteomes" id="UP001519273"/>
    </source>
</evidence>
<dbReference type="GO" id="GO:0005524">
    <property type="term" value="F:ATP binding"/>
    <property type="evidence" value="ECO:0007669"/>
    <property type="project" value="UniProtKB-KW"/>
</dbReference>
<dbReference type="SUPFAM" id="SSF52540">
    <property type="entry name" value="P-loop containing nucleoside triphosphate hydrolases"/>
    <property type="match status" value="1"/>
</dbReference>
<dbReference type="InterPro" id="IPR003593">
    <property type="entry name" value="AAA+_ATPase"/>
</dbReference>
<dbReference type="Pfam" id="PF00005">
    <property type="entry name" value="ABC_tran"/>
    <property type="match status" value="1"/>
</dbReference>
<reference evidence="5 6" key="1">
    <citation type="submission" date="2021-03" db="EMBL/GenBank/DDBJ databases">
        <title>Genomic Encyclopedia of Type Strains, Phase IV (KMG-IV): sequencing the most valuable type-strain genomes for metagenomic binning, comparative biology and taxonomic classification.</title>
        <authorList>
            <person name="Goeker M."/>
        </authorList>
    </citation>
    <scope>NUCLEOTIDE SEQUENCE [LARGE SCALE GENOMIC DNA]</scope>
    <source>
        <strain evidence="5 6">DSM 23491</strain>
    </source>
</reference>
<sequence length="241" mass="26905">MTHQAKMLVQANRLSKMYGSRTVVNHVDIQVKASEIVAIIGPNGAGKSTLIDMILGLRRPDEGQIEFWRKDYLSYVGVQLQATPFFPGLSAYENLRLFAALYKKKLDRQRGLELLRLCGLEDAANTEASKLSGGQQKRLAIAIATVHEPELVFLDEPTAALDPRARREIHEVIDRLASSGKSVVFTSHDMEEVHKLADKVIMIDKGRIIAEGTPVQLCEQYGVDHLEELYLNLTAKEAVIR</sequence>
<dbReference type="InterPro" id="IPR003439">
    <property type="entry name" value="ABC_transporter-like_ATP-bd"/>
</dbReference>
<dbReference type="PROSITE" id="PS00211">
    <property type="entry name" value="ABC_TRANSPORTER_1"/>
    <property type="match status" value="1"/>
</dbReference>
<feature type="domain" description="ABC transporter" evidence="4">
    <location>
        <begin position="9"/>
        <end position="230"/>
    </location>
</feature>
<dbReference type="InterPro" id="IPR027417">
    <property type="entry name" value="P-loop_NTPase"/>
</dbReference>
<protein>
    <submittedName>
        <fullName evidence="5">ABC-2 type transport system ATP-binding protein</fullName>
    </submittedName>
</protein>